<feature type="compositionally biased region" description="Basic residues" evidence="1">
    <location>
        <begin position="81"/>
        <end position="101"/>
    </location>
</feature>
<reference evidence="3" key="1">
    <citation type="submission" date="2025-08" db="UniProtKB">
        <authorList>
            <consortium name="Ensembl"/>
        </authorList>
    </citation>
    <scope>IDENTIFICATION</scope>
</reference>
<organism evidence="3 4">
    <name type="scientific">Labrus bergylta</name>
    <name type="common">ballan wrasse</name>
    <dbReference type="NCBI Taxonomy" id="56723"/>
    <lineage>
        <taxon>Eukaryota</taxon>
        <taxon>Metazoa</taxon>
        <taxon>Chordata</taxon>
        <taxon>Craniata</taxon>
        <taxon>Vertebrata</taxon>
        <taxon>Euteleostomi</taxon>
        <taxon>Actinopterygii</taxon>
        <taxon>Neopterygii</taxon>
        <taxon>Teleostei</taxon>
        <taxon>Neoteleostei</taxon>
        <taxon>Acanthomorphata</taxon>
        <taxon>Eupercaria</taxon>
        <taxon>Labriformes</taxon>
        <taxon>Labridae</taxon>
        <taxon>Labrus</taxon>
    </lineage>
</organism>
<dbReference type="Ensembl" id="ENSLBET00000025112.1">
    <property type="protein sequence ID" value="ENSLBEP00000023870.1"/>
    <property type="gene ID" value="ENSLBEG00000018301.1"/>
</dbReference>
<protein>
    <submittedName>
        <fullName evidence="3">Uncharacterized protein</fullName>
    </submittedName>
</protein>
<name>A0A3Q3MSU4_9LABR</name>
<sequence length="101" mass="11596">MLYKQLVRTQFIIFLRCLLLVLHQLNIGIGRYWPIGVWDKLSYGLYSMCVKVDSLRTCVRGSVCNGASMGPPLSVPEHTHTHTRPHTHTHTHTTHTHTQLH</sequence>
<proteinExistence type="predicted"/>
<evidence type="ECO:0000313" key="4">
    <source>
        <dbReference type="Proteomes" id="UP000261660"/>
    </source>
</evidence>
<dbReference type="InParanoid" id="A0A3Q3MSU4"/>
<dbReference type="AlphaFoldDB" id="A0A3Q3MSU4"/>
<reference evidence="3" key="2">
    <citation type="submission" date="2025-09" db="UniProtKB">
        <authorList>
            <consortium name="Ensembl"/>
        </authorList>
    </citation>
    <scope>IDENTIFICATION</scope>
</reference>
<keyword evidence="2" id="KW-0812">Transmembrane</keyword>
<accession>A0A3Q3MSU4</accession>
<feature type="transmembrane region" description="Helical" evidence="2">
    <location>
        <begin position="12"/>
        <end position="33"/>
    </location>
</feature>
<keyword evidence="4" id="KW-1185">Reference proteome</keyword>
<feature type="region of interest" description="Disordered" evidence="1">
    <location>
        <begin position="74"/>
        <end position="101"/>
    </location>
</feature>
<keyword evidence="2" id="KW-1133">Transmembrane helix</keyword>
<dbReference type="Proteomes" id="UP000261660">
    <property type="component" value="Unplaced"/>
</dbReference>
<evidence type="ECO:0000256" key="2">
    <source>
        <dbReference type="SAM" id="Phobius"/>
    </source>
</evidence>
<keyword evidence="2" id="KW-0472">Membrane</keyword>
<evidence type="ECO:0000256" key="1">
    <source>
        <dbReference type="SAM" id="MobiDB-lite"/>
    </source>
</evidence>
<evidence type="ECO:0000313" key="3">
    <source>
        <dbReference type="Ensembl" id="ENSLBEP00000023870.1"/>
    </source>
</evidence>